<comment type="similarity">
    <text evidence="3">Belongs to the NMT1/THI5 family.</text>
</comment>
<evidence type="ECO:0000256" key="9">
    <source>
        <dbReference type="ARBA" id="ARBA00023004"/>
    </source>
</evidence>
<keyword evidence="12" id="KW-0732">Signal</keyword>
<reference evidence="14 15" key="1">
    <citation type="submission" date="2018-11" db="EMBL/GenBank/DDBJ databases">
        <title>Deinococcus shelandsis sp. nov., isolated from South Shetland Islands soil of Antarctica.</title>
        <authorList>
            <person name="Tian J."/>
        </authorList>
    </citation>
    <scope>NUCLEOTIDE SEQUENCE [LARGE SCALE GENOMIC DNA]</scope>
    <source>
        <strain evidence="14 15">S14-83T</strain>
    </source>
</reference>
<dbReference type="OrthoDB" id="9815602at2"/>
<dbReference type="PANTHER" id="PTHR31528:SF1">
    <property type="entry name" value="4-AMINO-5-HYDROXYMETHYL-2-METHYLPYRIMIDINE PHOSPHATE SYNTHASE THI11-RELATED"/>
    <property type="match status" value="1"/>
</dbReference>
<comment type="catalytic activity">
    <reaction evidence="11">
        <text>N(6)-(pyridoxal phosphate)-L-lysyl-[4-amino-5-hydroxymethyl-2-methylpyrimidine phosphate synthase] + L-histidyl-[4-amino-5-hydroxymethyl-2-methylpyrimidine phosphate synthase] + 2 Fe(3+) + 4 H2O = L-lysyl-[4-amino-5-hydroxymethyl-2-methylpyrimidine phosphate synthase] + (2S)-2-amino-5-hydroxy-4-oxopentanoyl-[4-amino-5-hydroxymethyl-2-methylpyrimidine phosphate synthase] + 4-amino-2-methyl-5-(phosphooxymethyl)pyrimidine + 3-oxopropanoate + 2 Fe(2+) + 2 H(+)</text>
        <dbReference type="Rhea" id="RHEA:65756"/>
        <dbReference type="Rhea" id="RHEA-COMP:16892"/>
        <dbReference type="Rhea" id="RHEA-COMP:16893"/>
        <dbReference type="Rhea" id="RHEA-COMP:16894"/>
        <dbReference type="Rhea" id="RHEA-COMP:16895"/>
        <dbReference type="ChEBI" id="CHEBI:15377"/>
        <dbReference type="ChEBI" id="CHEBI:15378"/>
        <dbReference type="ChEBI" id="CHEBI:29033"/>
        <dbReference type="ChEBI" id="CHEBI:29034"/>
        <dbReference type="ChEBI" id="CHEBI:29969"/>
        <dbReference type="ChEBI" id="CHEBI:29979"/>
        <dbReference type="ChEBI" id="CHEBI:33190"/>
        <dbReference type="ChEBI" id="CHEBI:58354"/>
        <dbReference type="ChEBI" id="CHEBI:143915"/>
        <dbReference type="ChEBI" id="CHEBI:157692"/>
    </reaction>
    <physiologicalReaction direction="left-to-right" evidence="11">
        <dbReference type="Rhea" id="RHEA:65757"/>
    </physiologicalReaction>
</comment>
<name>A0A3G8YED8_9DEIO</name>
<dbReference type="Gene3D" id="3.40.190.10">
    <property type="entry name" value="Periplasmic binding protein-like II"/>
    <property type="match status" value="2"/>
</dbReference>
<comment type="function">
    <text evidence="1">Responsible for the formation of the pyrimidine heterocycle in the thiamine biosynthesis pathway. Catalyzes the formation of hydroxymethylpyrimidine phosphate (HMP-P) from histidine and pyridoxal phosphate (PLP). The protein uses PLP and the active site histidine to form HMP-P, generating an inactive enzyme. The enzyme can only undergo a single turnover, which suggests it is a suicide enzyme.</text>
</comment>
<evidence type="ECO:0000259" key="13">
    <source>
        <dbReference type="Pfam" id="PF09084"/>
    </source>
</evidence>
<proteinExistence type="inferred from homology"/>
<organism evidence="14 15">
    <name type="scientific">Deinococcus psychrotolerans</name>
    <dbReference type="NCBI Taxonomy" id="2489213"/>
    <lineage>
        <taxon>Bacteria</taxon>
        <taxon>Thermotogati</taxon>
        <taxon>Deinococcota</taxon>
        <taxon>Deinococci</taxon>
        <taxon>Deinococcales</taxon>
        <taxon>Deinococcaceae</taxon>
        <taxon>Deinococcus</taxon>
    </lineage>
</organism>
<evidence type="ECO:0000256" key="2">
    <source>
        <dbReference type="ARBA" id="ARBA00004948"/>
    </source>
</evidence>
<gene>
    <name evidence="14" type="ORF">EHF33_11630</name>
</gene>
<feature type="signal peptide" evidence="12">
    <location>
        <begin position="1"/>
        <end position="26"/>
    </location>
</feature>
<dbReference type="Pfam" id="PF09084">
    <property type="entry name" value="NMT1"/>
    <property type="match status" value="1"/>
</dbReference>
<feature type="chain" id="PRO_5018234945" description="Thiamine pyrimidine synthase" evidence="12">
    <location>
        <begin position="27"/>
        <end position="341"/>
    </location>
</feature>
<dbReference type="GO" id="GO:0016740">
    <property type="term" value="F:transferase activity"/>
    <property type="evidence" value="ECO:0007669"/>
    <property type="project" value="UniProtKB-KW"/>
</dbReference>
<accession>A0A3G8YED8</accession>
<evidence type="ECO:0000256" key="1">
    <source>
        <dbReference type="ARBA" id="ARBA00003469"/>
    </source>
</evidence>
<evidence type="ECO:0000256" key="10">
    <source>
        <dbReference type="ARBA" id="ARBA00033171"/>
    </source>
</evidence>
<dbReference type="Proteomes" id="UP000276417">
    <property type="component" value="Chromosome 1"/>
</dbReference>
<comment type="pathway">
    <text evidence="2">Cofactor biosynthesis; thiamine diphosphate biosynthesis.</text>
</comment>
<dbReference type="InterPro" id="IPR027939">
    <property type="entry name" value="NMT1/THI5"/>
</dbReference>
<evidence type="ECO:0000256" key="8">
    <source>
        <dbReference type="ARBA" id="ARBA00022977"/>
    </source>
</evidence>
<evidence type="ECO:0000256" key="3">
    <source>
        <dbReference type="ARBA" id="ARBA00009406"/>
    </source>
</evidence>
<dbReference type="AlphaFoldDB" id="A0A3G8YED8"/>
<evidence type="ECO:0000313" key="15">
    <source>
        <dbReference type="Proteomes" id="UP000276417"/>
    </source>
</evidence>
<dbReference type="KEGG" id="dph:EHF33_11630"/>
<dbReference type="PANTHER" id="PTHR31528">
    <property type="entry name" value="4-AMINO-5-HYDROXYMETHYL-2-METHYLPYRIMIDINE PHOSPHATE SYNTHASE THI11-RELATED"/>
    <property type="match status" value="1"/>
</dbReference>
<evidence type="ECO:0000256" key="7">
    <source>
        <dbReference type="ARBA" id="ARBA00022898"/>
    </source>
</evidence>
<evidence type="ECO:0000313" key="14">
    <source>
        <dbReference type="EMBL" id="AZI43313.1"/>
    </source>
</evidence>
<comment type="subunit">
    <text evidence="4">Homodimer.</text>
</comment>
<dbReference type="RefSeq" id="WP_124871618.1">
    <property type="nucleotide sequence ID" value="NZ_CP034183.1"/>
</dbReference>
<evidence type="ECO:0000256" key="4">
    <source>
        <dbReference type="ARBA" id="ARBA00011738"/>
    </source>
</evidence>
<sequence length="341" mass="36145">MTLIRNTLALALGLSLSLGQAQTAKAQTTPPLLPVTLALDWTPNVNHIGIYVAQQQGWYKAAGVQLTVLPYASTSPEVLVTAGRADVGISGAESVTASAASQSPVISIAAILAKNTAAFAVLKSSAVVRPKQLDGKIYAAFGAPYETPIIQRLIRNDGGQGQFKSPVLSAGGLPALLSKRADFMWIFEGTEGVEARLAGTPLRTFSLTAYGVPDYYTPVLVADPARLSANTPKLRAFLAATARGYAYAERYPAEAAALMLGAVPKGTFPDPKVLTEGTAWLSSHQAYAQSGQPWGQQTLKMWTEYPAFLLKAGAIRTPEGKAVKRLDFASLFTNKLLPQVK</sequence>
<evidence type="ECO:0000256" key="5">
    <source>
        <dbReference type="ARBA" id="ARBA00022679"/>
    </source>
</evidence>
<keyword evidence="8" id="KW-0784">Thiamine biosynthesis</keyword>
<evidence type="ECO:0000256" key="11">
    <source>
        <dbReference type="ARBA" id="ARBA00048179"/>
    </source>
</evidence>
<keyword evidence="5" id="KW-0808">Transferase</keyword>
<evidence type="ECO:0000256" key="6">
    <source>
        <dbReference type="ARBA" id="ARBA00022723"/>
    </source>
</evidence>
<dbReference type="EMBL" id="CP034183">
    <property type="protein sequence ID" value="AZI43313.1"/>
    <property type="molecule type" value="Genomic_DNA"/>
</dbReference>
<dbReference type="SUPFAM" id="SSF53850">
    <property type="entry name" value="Periplasmic binding protein-like II"/>
    <property type="match status" value="1"/>
</dbReference>
<evidence type="ECO:0000256" key="12">
    <source>
        <dbReference type="SAM" id="SignalP"/>
    </source>
</evidence>
<protein>
    <recommendedName>
        <fullName evidence="10">Thiamine pyrimidine synthase</fullName>
    </recommendedName>
</protein>
<dbReference type="GO" id="GO:0046872">
    <property type="term" value="F:metal ion binding"/>
    <property type="evidence" value="ECO:0007669"/>
    <property type="project" value="UniProtKB-KW"/>
</dbReference>
<keyword evidence="7" id="KW-0663">Pyridoxal phosphate</keyword>
<keyword evidence="15" id="KW-1185">Reference proteome</keyword>
<dbReference type="InterPro" id="IPR015168">
    <property type="entry name" value="SsuA/THI5"/>
</dbReference>
<keyword evidence="6" id="KW-0479">Metal-binding</keyword>
<dbReference type="GO" id="GO:0009228">
    <property type="term" value="P:thiamine biosynthetic process"/>
    <property type="evidence" value="ECO:0007669"/>
    <property type="project" value="UniProtKB-KW"/>
</dbReference>
<keyword evidence="9" id="KW-0408">Iron</keyword>
<feature type="domain" description="SsuA/THI5-like" evidence="13">
    <location>
        <begin position="44"/>
        <end position="255"/>
    </location>
</feature>